<dbReference type="CDD" id="cd00200">
    <property type="entry name" value="WD40"/>
    <property type="match status" value="1"/>
</dbReference>
<feature type="repeat" description="WD" evidence="3">
    <location>
        <begin position="400"/>
        <end position="439"/>
    </location>
</feature>
<evidence type="ECO:0000256" key="4">
    <source>
        <dbReference type="SAM" id="MobiDB-lite"/>
    </source>
</evidence>
<keyword evidence="1 3" id="KW-0853">WD repeat</keyword>
<dbReference type="GeneTree" id="ENSGT00940000158003"/>
<dbReference type="PROSITE" id="PS00678">
    <property type="entry name" value="WD_REPEATS_1"/>
    <property type="match status" value="1"/>
</dbReference>
<dbReference type="Pfam" id="PF00400">
    <property type="entry name" value="WD40"/>
    <property type="match status" value="2"/>
</dbReference>
<dbReference type="AlphaFoldDB" id="A0A3Q1HJF3"/>
<proteinExistence type="predicted"/>
<dbReference type="Proteomes" id="UP000265040">
    <property type="component" value="Chromosome 19"/>
</dbReference>
<dbReference type="InterPro" id="IPR001680">
    <property type="entry name" value="WD40_rpt"/>
</dbReference>
<organism evidence="5 6">
    <name type="scientific">Anabas testudineus</name>
    <name type="common">Climbing perch</name>
    <name type="synonym">Anthias testudineus</name>
    <dbReference type="NCBI Taxonomy" id="64144"/>
    <lineage>
        <taxon>Eukaryota</taxon>
        <taxon>Metazoa</taxon>
        <taxon>Chordata</taxon>
        <taxon>Craniata</taxon>
        <taxon>Vertebrata</taxon>
        <taxon>Euteleostomi</taxon>
        <taxon>Actinopterygii</taxon>
        <taxon>Neopterygii</taxon>
        <taxon>Teleostei</taxon>
        <taxon>Neoteleostei</taxon>
        <taxon>Acanthomorphata</taxon>
        <taxon>Anabantaria</taxon>
        <taxon>Anabantiformes</taxon>
        <taxon>Anabantoidei</taxon>
        <taxon>Anabantidae</taxon>
        <taxon>Anabas</taxon>
    </lineage>
</organism>
<dbReference type="InterPro" id="IPR015943">
    <property type="entry name" value="WD40/YVTN_repeat-like_dom_sf"/>
</dbReference>
<evidence type="ECO:0000313" key="5">
    <source>
        <dbReference type="Ensembl" id="ENSATEP00000007504.1"/>
    </source>
</evidence>
<protein>
    <submittedName>
        <fullName evidence="5">Uncharacterized protein</fullName>
    </submittedName>
</protein>
<dbReference type="InterPro" id="IPR019775">
    <property type="entry name" value="WD40_repeat_CS"/>
</dbReference>
<evidence type="ECO:0000313" key="6">
    <source>
        <dbReference type="Proteomes" id="UP000265040"/>
    </source>
</evidence>
<reference evidence="5" key="2">
    <citation type="submission" date="2025-08" db="UniProtKB">
        <authorList>
            <consortium name="Ensembl"/>
        </authorList>
    </citation>
    <scope>IDENTIFICATION</scope>
</reference>
<name>A0A3Q1HJF3_ANATE</name>
<dbReference type="PROSITE" id="PS50082">
    <property type="entry name" value="WD_REPEATS_2"/>
    <property type="match status" value="2"/>
</dbReference>
<feature type="repeat" description="WD" evidence="3">
    <location>
        <begin position="358"/>
        <end position="399"/>
    </location>
</feature>
<dbReference type="PROSITE" id="PS50294">
    <property type="entry name" value="WD_REPEATS_REGION"/>
    <property type="match status" value="2"/>
</dbReference>
<reference evidence="5" key="3">
    <citation type="submission" date="2025-09" db="UniProtKB">
        <authorList>
            <consortium name="Ensembl"/>
        </authorList>
    </citation>
    <scope>IDENTIFICATION</scope>
</reference>
<dbReference type="Ensembl" id="ENSATET00000007630.2">
    <property type="protein sequence ID" value="ENSATEP00000007504.1"/>
    <property type="gene ID" value="ENSATEG00000005193.2"/>
</dbReference>
<dbReference type="SMART" id="SM00320">
    <property type="entry name" value="WD40"/>
    <property type="match status" value="6"/>
</dbReference>
<evidence type="ECO:0000256" key="1">
    <source>
        <dbReference type="ARBA" id="ARBA00022574"/>
    </source>
</evidence>
<keyword evidence="6" id="KW-1185">Reference proteome</keyword>
<dbReference type="SUPFAM" id="SSF50978">
    <property type="entry name" value="WD40 repeat-like"/>
    <property type="match status" value="1"/>
</dbReference>
<feature type="region of interest" description="Disordered" evidence="4">
    <location>
        <begin position="92"/>
        <end position="114"/>
    </location>
</feature>
<dbReference type="Gene3D" id="2.130.10.10">
    <property type="entry name" value="YVTN repeat-like/Quinoprotein amine dehydrogenase"/>
    <property type="match status" value="1"/>
</dbReference>
<evidence type="ECO:0000256" key="2">
    <source>
        <dbReference type="ARBA" id="ARBA00022737"/>
    </source>
</evidence>
<dbReference type="InterPro" id="IPR036322">
    <property type="entry name" value="WD40_repeat_dom_sf"/>
</dbReference>
<dbReference type="PANTHER" id="PTHR19872:SF7">
    <property type="entry name" value="F-BOX AND WD REPEAT DOMAIN CONTAINING PROTEIN 10B-RELATED"/>
    <property type="match status" value="1"/>
</dbReference>
<feature type="compositionally biased region" description="Polar residues" evidence="4">
    <location>
        <begin position="93"/>
        <end position="103"/>
    </location>
</feature>
<dbReference type="PANTHER" id="PTHR19872">
    <property type="entry name" value="UBIQUITIN LIGASE SPECIFICITY FACTOR/HREP PROTEIN"/>
    <property type="match status" value="1"/>
</dbReference>
<accession>A0A3Q1HJF3</accession>
<dbReference type="InterPro" id="IPR051075">
    <property type="entry name" value="SCF_subunit_WD-repeat"/>
</dbReference>
<reference evidence="5" key="1">
    <citation type="submission" date="2021-04" db="EMBL/GenBank/DDBJ databases">
        <authorList>
            <consortium name="Wellcome Sanger Institute Data Sharing"/>
        </authorList>
    </citation>
    <scope>NUCLEOTIDE SEQUENCE [LARGE SCALE GENOMIC DNA]</scope>
</reference>
<evidence type="ECO:0000256" key="3">
    <source>
        <dbReference type="PROSITE-ProRule" id="PRU00221"/>
    </source>
</evidence>
<sequence>MNSAEFGRTASVCELNSGTAEGCASMCGVCAPCVFAPKPPGFTQCSWKVSDEFKRRFVLELLLRCRNLPVLANIQNVLGVTSWTWFTYARSRSPGSPQHNPNRSAERAPDGKPLGTNMNKIWDWFSSSPDWIQSRYLCRILSRCDPELLRMVSNLSSVLLIRHKRRFLQFNGKTTEKYIYNKTYMTYYILNLFYSCSNNQHDQDNEDSEDPALMVVPGSSKSVSGVSRYRDFISCLPVDLSKRILGKSIHSVDNTNEILNLLLRPSVGIPAEFIDSSCISVVLFTYAVPFEAAYTKVKTKTVQMEERNVYCGAYFTKVLEDSHRVVDYRGRTLMATGSKDRVVHLFYVASETKLVSVLKGHVASIRAVLLCEDRNLVITASGDASIRCWNLKTDRCEMALYGHTGSVNCLDVHADRLVSGAKDCLVKVWNLNTGKHFEDLNFKHPASIQCVKISTTNVYSSCDRGFVKIWDMEKASLVRVIDGHRCSVKCLFLDEWHLLSGDINGQVMAWSINYRAKECLITFDHPKEVKSLTLVYLRVVTGCVDGIIRIFNFLTGDCLRDITAESETGRLLSLHFSENRSVEACLMIKMHYKSVLLRDAGFVHALKQLSLKMLAHTQLHTRGFRQVTEAQFEHTVQTKRN</sequence>
<keyword evidence="2" id="KW-0677">Repeat</keyword>